<comment type="similarity">
    <text evidence="4">Belongs to the CarB family.</text>
</comment>
<dbReference type="InterPro" id="IPR011761">
    <property type="entry name" value="ATP-grasp"/>
</dbReference>
<dbReference type="InterPro" id="IPR058047">
    <property type="entry name" value="CPSase_preATP-grasp"/>
</dbReference>
<keyword evidence="12" id="KW-0460">Magnesium</keyword>
<dbReference type="Gene3D" id="3.40.50.1380">
    <property type="entry name" value="Methylglyoxal synthase-like domain"/>
    <property type="match status" value="1"/>
</dbReference>
<dbReference type="InterPro" id="IPR005483">
    <property type="entry name" value="CPSase_dom"/>
</dbReference>
<dbReference type="PROSITE" id="PS51855">
    <property type="entry name" value="MGS"/>
    <property type="match status" value="1"/>
</dbReference>
<keyword evidence="21" id="KW-1185">Reference proteome</keyword>
<dbReference type="GO" id="GO:0004088">
    <property type="term" value="F:carbamoyl-phosphate synthase (glutamine-hydrolyzing) activity"/>
    <property type="evidence" value="ECO:0007669"/>
    <property type="project" value="UniProtKB-EC"/>
</dbReference>
<dbReference type="KEGG" id="bhl:Bache_2102"/>
<dbReference type="FunFam" id="3.30.1490.20:FF:000001">
    <property type="entry name" value="Carbamoyl-phosphate synthase large chain"/>
    <property type="match status" value="1"/>
</dbReference>
<evidence type="ECO:0000256" key="17">
    <source>
        <dbReference type="PROSITE-ProRule" id="PRU00409"/>
    </source>
</evidence>
<evidence type="ECO:0000313" key="20">
    <source>
        <dbReference type="EMBL" id="ADV44073.1"/>
    </source>
</evidence>
<dbReference type="eggNOG" id="COG0458">
    <property type="taxonomic scope" value="Bacteria"/>
</dbReference>
<dbReference type="Gene3D" id="3.30.470.20">
    <property type="entry name" value="ATP-grasp fold, B domain"/>
    <property type="match status" value="2"/>
</dbReference>
<dbReference type="PANTHER" id="PTHR11405">
    <property type="entry name" value="CARBAMOYLTRANSFERASE FAMILY MEMBER"/>
    <property type="match status" value="1"/>
</dbReference>
<keyword evidence="5" id="KW-0055">Arginine biosynthesis</keyword>
<dbReference type="NCBIfam" id="NF003671">
    <property type="entry name" value="PRK05294.1"/>
    <property type="match status" value="1"/>
</dbReference>
<dbReference type="GO" id="GO:0006221">
    <property type="term" value="P:pyrimidine nucleotide biosynthetic process"/>
    <property type="evidence" value="ECO:0007669"/>
    <property type="project" value="UniProtKB-KW"/>
</dbReference>
<dbReference type="Pfam" id="PF25596">
    <property type="entry name" value="CPSase_L_D1"/>
    <property type="match status" value="2"/>
</dbReference>
<evidence type="ECO:0000256" key="2">
    <source>
        <dbReference type="ARBA" id="ARBA00001947"/>
    </source>
</evidence>
<dbReference type="FunFam" id="3.30.470.20:FF:000004">
    <property type="entry name" value="Carbamoyl-phosphate synthase (glutamine-hydrolyzing)"/>
    <property type="match status" value="1"/>
</dbReference>
<evidence type="ECO:0000256" key="12">
    <source>
        <dbReference type="ARBA" id="ARBA00022842"/>
    </source>
</evidence>
<dbReference type="PANTHER" id="PTHR11405:SF53">
    <property type="entry name" value="CARBAMOYL-PHOSPHATE SYNTHASE [AMMONIA], MITOCHONDRIAL"/>
    <property type="match status" value="1"/>
</dbReference>
<evidence type="ECO:0000256" key="13">
    <source>
        <dbReference type="ARBA" id="ARBA00022975"/>
    </source>
</evidence>
<dbReference type="Gene3D" id="3.40.50.20">
    <property type="match status" value="2"/>
</dbReference>
<dbReference type="Pfam" id="PF02787">
    <property type="entry name" value="CPSase_L_D3"/>
    <property type="match status" value="1"/>
</dbReference>
<dbReference type="OrthoDB" id="9804197at2"/>
<dbReference type="FunFam" id="1.10.1030.10:FF:000002">
    <property type="entry name" value="Carbamoyl-phosphate synthase large chain"/>
    <property type="match status" value="1"/>
</dbReference>
<dbReference type="Pfam" id="PF02786">
    <property type="entry name" value="CPSase_L_D2"/>
    <property type="match status" value="2"/>
</dbReference>
<comment type="catalytic activity">
    <reaction evidence="15">
        <text>hydrogencarbonate + NH4(+) + 2 ATP = carbamoyl phosphate + 2 ADP + phosphate + 2 H(+)</text>
        <dbReference type="Rhea" id="RHEA:18029"/>
        <dbReference type="ChEBI" id="CHEBI:15378"/>
        <dbReference type="ChEBI" id="CHEBI:17544"/>
        <dbReference type="ChEBI" id="CHEBI:28938"/>
        <dbReference type="ChEBI" id="CHEBI:30616"/>
        <dbReference type="ChEBI" id="CHEBI:43474"/>
        <dbReference type="ChEBI" id="CHEBI:58228"/>
        <dbReference type="ChEBI" id="CHEBI:456216"/>
        <dbReference type="EC" id="6.3.4.16"/>
    </reaction>
</comment>
<dbReference type="CDD" id="cd01423">
    <property type="entry name" value="MGS_CPS_I_III"/>
    <property type="match status" value="1"/>
</dbReference>
<feature type="domain" description="MGS-like" evidence="19">
    <location>
        <begin position="939"/>
        <end position="1077"/>
    </location>
</feature>
<dbReference type="FunFam" id="3.40.50.20:FF:000001">
    <property type="entry name" value="Carbamoyl-phosphate synthase large chain"/>
    <property type="match status" value="1"/>
</dbReference>
<sequence>MKENNIKKVLLLGSGALKIGEAGEFDYSGSQALKALKEEGIQTILINPNIATVQTSEGVADQIYFLPVTPYFVEKVIEKERPDGVMLAFGGQTALNCGVALYKDGIFEKYGVKVLGTPVQAIIDTEDREIFVHKLNEIDVHTIKSEAVENVVDARRAARELGYPVIVRAAYALGGLGSGFCDNEEELNVLVEKAFSFSPQVLVEKSLRGWKEVEYEVVRDRFDNCITVCNMENFDPLGIHTGESIVIAPSQTLSNSDYHKLRELAIRIIRHIGIVGECNVQYAYDPMSEDYRVIEVNARLSRSSALASKATGYPLAFVAAKLGLGYGLFDLKNSVTKTTSAFFEPALDYVVCKIPRWDLGKFHGVDKELGSSMKSVGEVMAIGRTFEEAIQKGLRMIGQGMHGFVQNKELVIPDIDKALREPTDKRIFVISKAFRAGYTVDQIHELTKIDKWFLEKLMNIMNTSKELELWGNNHKQIADLPDDLLKKAKVQGFSDFQIARAISFEGDLEDGILYVRNHRKGRGILPVVKQIDTLAAEYPAQTNYLYLTYSGTANDVHYLGDKKSIVVLGSGAYRIGSSVEFDWCGVQALNTIRKEGYRSVMINYNPETVSTDYDMCDRLYFDELTFERVMDILELENPHGVIVSTGGQIPNNLAMRLDEQQVPILGTSAKNIDNAEDRDKFSAMLDRIGVDQPEWSALTSLEDINAFVDKVGFPVLVRPSYVLSGAAMNVCSNQEELERFLQLAANVSKKHPVVVSQFIEHAKEVEMDAVAQNGEIIAYAISEHIEFAGVHSGDATIQFPPQKLYVETVRRIKRISREIARELQISGPFNIQYLARENDIKVIECNLRASRSFPFVSKVLKINLIELATKVMLGIPVQKPDKNLFDLDYVGIKASQFSFNRLQKADPVLGVDMASTGEVGCIGNDTSCAILKAMLSVGYRIPKKNILLSTGTPKQKVEMLSAARLLQKKGYNIFATGGSSNFLTENGVENTRVYWPSEPDKQPQALDMLHKKEIDMVVNIPKNLTVGELDNGYKIRRAAIDLNIPLITNARLASAFINAFCTMSVDDIAIKSWEEYK</sequence>
<evidence type="ECO:0000256" key="14">
    <source>
        <dbReference type="ARBA" id="ARBA00023211"/>
    </source>
</evidence>
<evidence type="ECO:0000256" key="8">
    <source>
        <dbReference type="ARBA" id="ARBA00022723"/>
    </source>
</evidence>
<dbReference type="FunFam" id="3.40.50.20:FF:000002">
    <property type="entry name" value="Carbamoyl-phosphate synthase large chain"/>
    <property type="match status" value="1"/>
</dbReference>
<evidence type="ECO:0000259" key="19">
    <source>
        <dbReference type="PROSITE" id="PS51855"/>
    </source>
</evidence>
<dbReference type="RefSeq" id="WP_013547666.1">
    <property type="nucleotide sequence ID" value="NC_014933.1"/>
</dbReference>
<keyword evidence="13" id="KW-0665">Pyrimidine biosynthesis</keyword>
<dbReference type="HOGENOM" id="CLU_000513_1_3_10"/>
<keyword evidence="8" id="KW-0479">Metal-binding</keyword>
<evidence type="ECO:0000256" key="6">
    <source>
        <dbReference type="ARBA" id="ARBA00022598"/>
    </source>
</evidence>
<gene>
    <name evidence="20" type="ordered locus">Bache_2102</name>
</gene>
<evidence type="ECO:0000256" key="15">
    <source>
        <dbReference type="ARBA" id="ARBA00047359"/>
    </source>
</evidence>
<dbReference type="Gene3D" id="3.30.1490.20">
    <property type="entry name" value="ATP-grasp fold, A domain"/>
    <property type="match status" value="1"/>
</dbReference>
<dbReference type="AlphaFoldDB" id="E6SRH0"/>
<evidence type="ECO:0000256" key="1">
    <source>
        <dbReference type="ARBA" id="ARBA00001936"/>
    </source>
</evidence>
<reference key="1">
    <citation type="submission" date="2010-11" db="EMBL/GenBank/DDBJ databases">
        <title>The complete genome of Bacteroides helcogenes P 36-108.</title>
        <authorList>
            <consortium name="US DOE Joint Genome Institute (JGI-PGF)"/>
            <person name="Lucas S."/>
            <person name="Copeland A."/>
            <person name="Lapidus A."/>
            <person name="Bruce D."/>
            <person name="Goodwin L."/>
            <person name="Pitluck S."/>
            <person name="Kyrpides N."/>
            <person name="Mavromatis K."/>
            <person name="Ivanova N."/>
            <person name="Zeytun A."/>
            <person name="Brettin T."/>
            <person name="Detter J.C."/>
            <person name="Tapia R."/>
            <person name="Han C."/>
            <person name="Land M."/>
            <person name="Hauser L."/>
            <person name="Markowitz V."/>
            <person name="Cheng J.-F."/>
            <person name="Hugenholtz P."/>
            <person name="Woyke T."/>
            <person name="Wu D."/>
            <person name="Gronow S."/>
            <person name="Wellnitz S."/>
            <person name="Brambilla E."/>
            <person name="Klenk H.-P."/>
            <person name="Eisen J.A."/>
        </authorList>
    </citation>
    <scope>NUCLEOTIDE SEQUENCE</scope>
    <source>
        <strain>P 36-108</strain>
    </source>
</reference>
<dbReference type="PROSITE" id="PS00867">
    <property type="entry name" value="CPSASE_2"/>
    <property type="match status" value="2"/>
</dbReference>
<evidence type="ECO:0000256" key="3">
    <source>
        <dbReference type="ARBA" id="ARBA00004730"/>
    </source>
</evidence>
<dbReference type="Pfam" id="PF02142">
    <property type="entry name" value="MGS"/>
    <property type="match status" value="1"/>
</dbReference>
<protein>
    <submittedName>
        <fullName evidence="20">Carbamoyl-phosphate synthase large subunit</fullName>
        <ecNumber evidence="20">6.3.4.16</ecNumber>
    </submittedName>
</protein>
<dbReference type="InterPro" id="IPR006275">
    <property type="entry name" value="CPSase_lsu"/>
</dbReference>
<evidence type="ECO:0000256" key="7">
    <source>
        <dbReference type="ARBA" id="ARBA00022605"/>
    </source>
</evidence>
<name>E6SRH0_BACT6</name>
<dbReference type="GO" id="GO:0005524">
    <property type="term" value="F:ATP binding"/>
    <property type="evidence" value="ECO:0007669"/>
    <property type="project" value="UniProtKB-UniRule"/>
</dbReference>
<evidence type="ECO:0000256" key="5">
    <source>
        <dbReference type="ARBA" id="ARBA00022571"/>
    </source>
</evidence>
<dbReference type="GO" id="GO:0006541">
    <property type="term" value="P:glutamine metabolic process"/>
    <property type="evidence" value="ECO:0007669"/>
    <property type="project" value="TreeGrafter"/>
</dbReference>
<dbReference type="SUPFAM" id="SSF52440">
    <property type="entry name" value="PreATP-grasp domain"/>
    <property type="match status" value="2"/>
</dbReference>
<dbReference type="PATRIC" id="fig|693979.3.peg.2213"/>
<evidence type="ECO:0000256" key="10">
    <source>
        <dbReference type="ARBA" id="ARBA00022741"/>
    </source>
</evidence>
<feature type="domain" description="ATP-grasp" evidence="18">
    <location>
        <begin position="682"/>
        <end position="873"/>
    </location>
</feature>
<evidence type="ECO:0000256" key="16">
    <source>
        <dbReference type="ARBA" id="ARBA00048816"/>
    </source>
</evidence>
<dbReference type="PRINTS" id="PR00098">
    <property type="entry name" value="CPSASE"/>
</dbReference>
<comment type="catalytic activity">
    <reaction evidence="16">
        <text>hydrogencarbonate + L-glutamine + 2 ATP + H2O = carbamoyl phosphate + L-glutamate + 2 ADP + phosphate + 2 H(+)</text>
        <dbReference type="Rhea" id="RHEA:18633"/>
        <dbReference type="ChEBI" id="CHEBI:15377"/>
        <dbReference type="ChEBI" id="CHEBI:15378"/>
        <dbReference type="ChEBI" id="CHEBI:17544"/>
        <dbReference type="ChEBI" id="CHEBI:29985"/>
        <dbReference type="ChEBI" id="CHEBI:30616"/>
        <dbReference type="ChEBI" id="CHEBI:43474"/>
        <dbReference type="ChEBI" id="CHEBI:58228"/>
        <dbReference type="ChEBI" id="CHEBI:58359"/>
        <dbReference type="ChEBI" id="CHEBI:456216"/>
        <dbReference type="EC" id="6.3.5.5"/>
    </reaction>
</comment>
<accession>E6SRH0</accession>
<dbReference type="SMART" id="SM00851">
    <property type="entry name" value="MGS"/>
    <property type="match status" value="1"/>
</dbReference>
<keyword evidence="10 17" id="KW-0547">Nucleotide-binding</keyword>
<dbReference type="STRING" id="693979.Bache_2102"/>
<evidence type="ECO:0000259" key="18">
    <source>
        <dbReference type="PROSITE" id="PS50975"/>
    </source>
</evidence>
<evidence type="ECO:0000256" key="9">
    <source>
        <dbReference type="ARBA" id="ARBA00022737"/>
    </source>
</evidence>
<dbReference type="SUPFAM" id="SSF48108">
    <property type="entry name" value="Carbamoyl phosphate synthetase, large subunit connection domain"/>
    <property type="match status" value="1"/>
</dbReference>
<evidence type="ECO:0000313" key="21">
    <source>
        <dbReference type="Proteomes" id="UP000008630"/>
    </source>
</evidence>
<comment type="pathway">
    <text evidence="3">Amino-acid biosynthesis; L-arginine biosynthesis.</text>
</comment>
<comment type="cofactor">
    <cofactor evidence="1">
        <name>Mn(2+)</name>
        <dbReference type="ChEBI" id="CHEBI:29035"/>
    </cofactor>
</comment>
<comment type="cofactor">
    <cofactor evidence="2">
        <name>Zn(2+)</name>
        <dbReference type="ChEBI" id="CHEBI:29105"/>
    </cofactor>
</comment>
<evidence type="ECO:0000256" key="4">
    <source>
        <dbReference type="ARBA" id="ARBA00009799"/>
    </source>
</evidence>
<dbReference type="SMART" id="SM01096">
    <property type="entry name" value="CPSase_L_D3"/>
    <property type="match status" value="1"/>
</dbReference>
<evidence type="ECO:0000256" key="11">
    <source>
        <dbReference type="ARBA" id="ARBA00022840"/>
    </source>
</evidence>
<keyword evidence="6 20" id="KW-0436">Ligase</keyword>
<keyword evidence="11 17" id="KW-0067">ATP-binding</keyword>
<dbReference type="NCBIfam" id="TIGR01369">
    <property type="entry name" value="CPSaseII_lrg"/>
    <property type="match status" value="1"/>
</dbReference>
<dbReference type="SUPFAM" id="SSF52335">
    <property type="entry name" value="Methylglyoxal synthase-like"/>
    <property type="match status" value="1"/>
</dbReference>
<dbReference type="Proteomes" id="UP000008630">
    <property type="component" value="Chromosome"/>
</dbReference>
<keyword evidence="14" id="KW-0464">Manganese</keyword>
<dbReference type="InterPro" id="IPR036914">
    <property type="entry name" value="MGS-like_dom_sf"/>
</dbReference>
<dbReference type="InterPro" id="IPR036897">
    <property type="entry name" value="CarbamoylP_synth_lsu_oligo_sf"/>
</dbReference>
<keyword evidence="7" id="KW-0028">Amino-acid biosynthesis</keyword>
<proteinExistence type="inferred from homology"/>
<dbReference type="InterPro" id="IPR011607">
    <property type="entry name" value="MGS-like_dom"/>
</dbReference>
<dbReference type="Gene3D" id="1.10.1030.10">
    <property type="entry name" value="Carbamoyl-phosphate synthetase, large subunit oligomerisation domain"/>
    <property type="match status" value="1"/>
</dbReference>
<reference evidence="20 21" key="2">
    <citation type="journal article" date="2011" name="Stand. Genomic Sci.">
        <title>Complete genome sequence of Bacteroides helcogenes type strain (P 36-108).</title>
        <authorList>
            <person name="Pati A."/>
            <person name="Gronow S."/>
            <person name="Zeytun A."/>
            <person name="Lapidus A."/>
            <person name="Nolan M."/>
            <person name="Hammon N."/>
            <person name="Deshpande S."/>
            <person name="Cheng J.F."/>
            <person name="Tapia R."/>
            <person name="Han C."/>
            <person name="Goodwin L."/>
            <person name="Pitluck S."/>
            <person name="Liolios K."/>
            <person name="Pagani I."/>
            <person name="Ivanova N."/>
            <person name="Mavromatis K."/>
            <person name="Chen A."/>
            <person name="Palaniappan K."/>
            <person name="Land M."/>
            <person name="Hauser L."/>
            <person name="Chang Y.J."/>
            <person name="Jeffries C.D."/>
            <person name="Detter J.C."/>
            <person name="Brambilla E."/>
            <person name="Rohde M."/>
            <person name="Goker M."/>
            <person name="Woyke T."/>
            <person name="Bristow J."/>
            <person name="Eisen J.A."/>
            <person name="Markowitz V."/>
            <person name="Hugenholtz P."/>
            <person name="Kyrpides N.C."/>
            <person name="Klenk H.P."/>
            <person name="Lucas S."/>
        </authorList>
    </citation>
    <scope>NUCLEOTIDE SEQUENCE [LARGE SCALE GENOMIC DNA]</scope>
    <source>
        <strain evidence="21">ATCC 35417 / DSM 20613 / JCM 6297 / CCUG 15421 / P 36-108</strain>
    </source>
</reference>
<dbReference type="PROSITE" id="PS00866">
    <property type="entry name" value="CPSASE_1"/>
    <property type="match status" value="2"/>
</dbReference>
<dbReference type="InterPro" id="IPR005479">
    <property type="entry name" value="CPAse_ATP-bd"/>
</dbReference>
<dbReference type="SUPFAM" id="SSF56059">
    <property type="entry name" value="Glutathione synthetase ATP-binding domain-like"/>
    <property type="match status" value="2"/>
</dbReference>
<dbReference type="NCBIfam" id="NF009455">
    <property type="entry name" value="PRK12815.1"/>
    <property type="match status" value="1"/>
</dbReference>
<keyword evidence="9" id="KW-0677">Repeat</keyword>
<dbReference type="EC" id="6.3.4.16" evidence="20"/>
<dbReference type="EMBL" id="CP002352">
    <property type="protein sequence ID" value="ADV44073.1"/>
    <property type="molecule type" value="Genomic_DNA"/>
</dbReference>
<dbReference type="GO" id="GO:0046872">
    <property type="term" value="F:metal ion binding"/>
    <property type="evidence" value="ECO:0007669"/>
    <property type="project" value="UniProtKB-KW"/>
</dbReference>
<dbReference type="InterPro" id="IPR005480">
    <property type="entry name" value="CPSase_lsu_oligo"/>
</dbReference>
<feature type="domain" description="ATP-grasp" evidence="18">
    <location>
        <begin position="132"/>
        <end position="324"/>
    </location>
</feature>
<dbReference type="InterPro" id="IPR013815">
    <property type="entry name" value="ATP_grasp_subdomain_1"/>
</dbReference>
<dbReference type="GO" id="GO:0004087">
    <property type="term" value="F:carbamoyl-phosphate synthase (ammonia) activity"/>
    <property type="evidence" value="ECO:0007669"/>
    <property type="project" value="UniProtKB-EC"/>
</dbReference>
<dbReference type="PROSITE" id="PS50975">
    <property type="entry name" value="ATP_GRASP"/>
    <property type="match status" value="2"/>
</dbReference>
<dbReference type="FunFam" id="3.30.470.20:FF:000001">
    <property type="entry name" value="Carbamoyl-phosphate synthase large chain"/>
    <property type="match status" value="1"/>
</dbReference>
<dbReference type="GO" id="GO:0006526">
    <property type="term" value="P:L-arginine biosynthetic process"/>
    <property type="evidence" value="ECO:0007669"/>
    <property type="project" value="UniProtKB-KW"/>
</dbReference>
<dbReference type="GO" id="GO:0005737">
    <property type="term" value="C:cytoplasm"/>
    <property type="evidence" value="ECO:0007669"/>
    <property type="project" value="TreeGrafter"/>
</dbReference>
<dbReference type="InterPro" id="IPR016185">
    <property type="entry name" value="PreATP-grasp_dom_sf"/>
</dbReference>
<organism evidence="20 21">
    <name type="scientific">Bacteroides helcogenes (strain ATCC 35417 / DSM 20613 / JCM 6297 / CCUG 15421 / P 36-108)</name>
    <dbReference type="NCBI Taxonomy" id="693979"/>
    <lineage>
        <taxon>Bacteria</taxon>
        <taxon>Pseudomonadati</taxon>
        <taxon>Bacteroidota</taxon>
        <taxon>Bacteroidia</taxon>
        <taxon>Bacteroidales</taxon>
        <taxon>Bacteroidaceae</taxon>
        <taxon>Bacteroides</taxon>
    </lineage>
</organism>